<protein>
    <submittedName>
        <fullName evidence="1">Uncharacterized protein</fullName>
    </submittedName>
</protein>
<sequence length="50" mass="5961">MTGCEIDGHDVLHDKWGNHQWVYDPVTDKHYDAECPEGVDDWKQLPFYNR</sequence>
<organism evidence="1 2">
    <name type="scientific">Salinibacter ruber</name>
    <dbReference type="NCBI Taxonomy" id="146919"/>
    <lineage>
        <taxon>Bacteria</taxon>
        <taxon>Pseudomonadati</taxon>
        <taxon>Rhodothermota</taxon>
        <taxon>Rhodothermia</taxon>
        <taxon>Rhodothermales</taxon>
        <taxon>Salinibacteraceae</taxon>
        <taxon>Salinibacter</taxon>
    </lineage>
</organism>
<reference evidence="1" key="1">
    <citation type="submission" date="2022-08" db="EMBL/GenBank/DDBJ databases">
        <title>Genomic Encyclopedia of Type Strains, Phase V (KMG-V): Genome sequencing to study the core and pangenomes of soil and plant-associated prokaryotes.</title>
        <authorList>
            <person name="Whitman W."/>
        </authorList>
    </citation>
    <scope>NUCLEOTIDE SEQUENCE</scope>
    <source>
        <strain evidence="1">SP3049</strain>
    </source>
</reference>
<dbReference type="Proteomes" id="UP001155057">
    <property type="component" value="Unassembled WGS sequence"/>
</dbReference>
<dbReference type="AlphaFoldDB" id="A0A9X2Q4U9"/>
<proteinExistence type="predicted"/>
<evidence type="ECO:0000313" key="2">
    <source>
        <dbReference type="Proteomes" id="UP001155057"/>
    </source>
</evidence>
<evidence type="ECO:0000313" key="1">
    <source>
        <dbReference type="EMBL" id="MCS3711574.1"/>
    </source>
</evidence>
<comment type="caution">
    <text evidence="1">The sequence shown here is derived from an EMBL/GenBank/DDBJ whole genome shotgun (WGS) entry which is preliminary data.</text>
</comment>
<name>A0A9X2Q4U9_9BACT</name>
<dbReference type="EMBL" id="JANUAE010000015">
    <property type="protein sequence ID" value="MCS3711574.1"/>
    <property type="molecule type" value="Genomic_DNA"/>
</dbReference>
<dbReference type="RefSeq" id="WP_259124412.1">
    <property type="nucleotide sequence ID" value="NZ_JANUAE010000015.1"/>
</dbReference>
<accession>A0A9X2Q4U9</accession>
<gene>
    <name evidence="1" type="ORF">GGP61_003207</name>
</gene>